<evidence type="ECO:0000313" key="7">
    <source>
        <dbReference type="EMBL" id="UTI66761.1"/>
    </source>
</evidence>
<dbReference type="RefSeq" id="WP_254573424.1">
    <property type="nucleotide sequence ID" value="NZ_CP098502.1"/>
</dbReference>
<dbReference type="SUPFAM" id="SSF46689">
    <property type="entry name" value="Homeodomain-like"/>
    <property type="match status" value="1"/>
</dbReference>
<dbReference type="InterPro" id="IPR009057">
    <property type="entry name" value="Homeodomain-like_sf"/>
</dbReference>
<evidence type="ECO:0000256" key="3">
    <source>
        <dbReference type="ARBA" id="ARBA00023163"/>
    </source>
</evidence>
<dbReference type="PANTHER" id="PTHR30055:SF234">
    <property type="entry name" value="HTH-TYPE TRANSCRIPTIONAL REGULATOR BETI"/>
    <property type="match status" value="1"/>
</dbReference>
<gene>
    <name evidence="7" type="ORF">NBH00_11255</name>
</gene>
<dbReference type="PRINTS" id="PR00455">
    <property type="entry name" value="HTHTETR"/>
</dbReference>
<keyword evidence="2 4" id="KW-0238">DNA-binding</keyword>
<evidence type="ECO:0000259" key="6">
    <source>
        <dbReference type="PROSITE" id="PS50977"/>
    </source>
</evidence>
<dbReference type="Gene3D" id="1.10.357.10">
    <property type="entry name" value="Tetracycline Repressor, domain 2"/>
    <property type="match status" value="1"/>
</dbReference>
<evidence type="ECO:0000256" key="2">
    <source>
        <dbReference type="ARBA" id="ARBA00023125"/>
    </source>
</evidence>
<keyword evidence="3" id="KW-0804">Transcription</keyword>
<evidence type="ECO:0000256" key="5">
    <source>
        <dbReference type="SAM" id="MobiDB-lite"/>
    </source>
</evidence>
<sequence length="211" mass="22938">MTPQTGSPHQSPPRLTPKGDRRAASILQAATTVLARDGFGGATLGRIAAEASAEKRSVLYYFGTRERLLVKVVHDLGARIAETVRQTTPHPEDPRALLDAIVSTTWDGVTSDPQLVRAYFALVAGDVEAGEVDDALNTIKDLYRTLIREQLLALQAAGWTLRGDLHVSASALFALLRGYLLQWLEEGESALTEGGLDQFKALMAAQFHPYE</sequence>
<feature type="DNA-binding region" description="H-T-H motif" evidence="4">
    <location>
        <begin position="43"/>
        <end position="62"/>
    </location>
</feature>
<keyword evidence="1" id="KW-0805">Transcription regulation</keyword>
<evidence type="ECO:0000256" key="4">
    <source>
        <dbReference type="PROSITE-ProRule" id="PRU00335"/>
    </source>
</evidence>
<organism evidence="7 8">
    <name type="scientific">Paraconexibacter antarcticus</name>
    <dbReference type="NCBI Taxonomy" id="2949664"/>
    <lineage>
        <taxon>Bacteria</taxon>
        <taxon>Bacillati</taxon>
        <taxon>Actinomycetota</taxon>
        <taxon>Thermoleophilia</taxon>
        <taxon>Solirubrobacterales</taxon>
        <taxon>Paraconexibacteraceae</taxon>
        <taxon>Paraconexibacter</taxon>
    </lineage>
</organism>
<dbReference type="Pfam" id="PF00440">
    <property type="entry name" value="TetR_N"/>
    <property type="match status" value="1"/>
</dbReference>
<protein>
    <submittedName>
        <fullName evidence="7">TetR/AcrR family transcriptional regulator</fullName>
    </submittedName>
</protein>
<name>A0ABY5DYK4_9ACTN</name>
<accession>A0ABY5DYK4</accession>
<evidence type="ECO:0000256" key="1">
    <source>
        <dbReference type="ARBA" id="ARBA00023015"/>
    </source>
</evidence>
<dbReference type="InterPro" id="IPR036271">
    <property type="entry name" value="Tet_transcr_reg_TetR-rel_C_sf"/>
</dbReference>
<keyword evidence="8" id="KW-1185">Reference proteome</keyword>
<feature type="domain" description="HTH tetR-type" evidence="6">
    <location>
        <begin position="20"/>
        <end position="80"/>
    </location>
</feature>
<dbReference type="EMBL" id="CP098502">
    <property type="protein sequence ID" value="UTI66761.1"/>
    <property type="molecule type" value="Genomic_DNA"/>
</dbReference>
<dbReference type="SUPFAM" id="SSF48498">
    <property type="entry name" value="Tetracyclin repressor-like, C-terminal domain"/>
    <property type="match status" value="1"/>
</dbReference>
<proteinExistence type="predicted"/>
<dbReference type="Proteomes" id="UP001056035">
    <property type="component" value="Chromosome"/>
</dbReference>
<dbReference type="InterPro" id="IPR050109">
    <property type="entry name" value="HTH-type_TetR-like_transc_reg"/>
</dbReference>
<reference evidence="7 8" key="1">
    <citation type="submission" date="2022-06" db="EMBL/GenBank/DDBJ databases">
        <title>Paraconexibacter antarcticus.</title>
        <authorList>
            <person name="Kim C.S."/>
        </authorList>
    </citation>
    <scope>NUCLEOTIDE SEQUENCE [LARGE SCALE GENOMIC DNA]</scope>
    <source>
        <strain evidence="7 8">02-257</strain>
    </source>
</reference>
<dbReference type="PANTHER" id="PTHR30055">
    <property type="entry name" value="HTH-TYPE TRANSCRIPTIONAL REGULATOR RUTR"/>
    <property type="match status" value="1"/>
</dbReference>
<dbReference type="InterPro" id="IPR001647">
    <property type="entry name" value="HTH_TetR"/>
</dbReference>
<feature type="region of interest" description="Disordered" evidence="5">
    <location>
        <begin position="1"/>
        <end position="20"/>
    </location>
</feature>
<evidence type="ECO:0000313" key="8">
    <source>
        <dbReference type="Proteomes" id="UP001056035"/>
    </source>
</evidence>
<dbReference type="PROSITE" id="PS50977">
    <property type="entry name" value="HTH_TETR_2"/>
    <property type="match status" value="1"/>
</dbReference>